<dbReference type="GeneID" id="113472110"/>
<accession>A0A3Q0JGH6</accession>
<dbReference type="KEGG" id="dci:113472110"/>
<feature type="domain" description="YqaJ viral recombinase" evidence="1">
    <location>
        <begin position="150"/>
        <end position="272"/>
    </location>
</feature>
<dbReference type="Proteomes" id="UP000079169">
    <property type="component" value="Unplaced"/>
</dbReference>
<dbReference type="GO" id="GO:0006281">
    <property type="term" value="P:DNA repair"/>
    <property type="evidence" value="ECO:0007669"/>
    <property type="project" value="UniProtKB-ARBA"/>
</dbReference>
<dbReference type="RefSeq" id="XP_026687494.1">
    <property type="nucleotide sequence ID" value="XM_026831693.1"/>
</dbReference>
<dbReference type="AlphaFoldDB" id="A0A3Q0JGH6"/>
<dbReference type="InterPro" id="IPR011604">
    <property type="entry name" value="PDDEXK-like_dom_sf"/>
</dbReference>
<dbReference type="PANTHER" id="PTHR39953">
    <property type="entry name" value="RE54151P"/>
    <property type="match status" value="1"/>
</dbReference>
<dbReference type="Pfam" id="PF09588">
    <property type="entry name" value="YqaJ"/>
    <property type="match status" value="1"/>
</dbReference>
<evidence type="ECO:0000259" key="1">
    <source>
        <dbReference type="Pfam" id="PF09588"/>
    </source>
</evidence>
<evidence type="ECO:0000313" key="3">
    <source>
        <dbReference type="RefSeq" id="XP_026687494.1"/>
    </source>
</evidence>
<keyword evidence="2" id="KW-1185">Reference proteome</keyword>
<dbReference type="CDD" id="cd22343">
    <property type="entry name" value="PDDEXK_lambda_exonuclease-like"/>
    <property type="match status" value="1"/>
</dbReference>
<dbReference type="PANTHER" id="PTHR39953:SF1">
    <property type="entry name" value="RE54151P"/>
    <property type="match status" value="1"/>
</dbReference>
<gene>
    <name evidence="3" type="primary">LOC113472110</name>
</gene>
<evidence type="ECO:0000313" key="2">
    <source>
        <dbReference type="Proteomes" id="UP000079169"/>
    </source>
</evidence>
<name>A0A3Q0JGH6_DIACI</name>
<dbReference type="InterPro" id="IPR019080">
    <property type="entry name" value="YqaJ_viral_recombinase"/>
</dbReference>
<organism evidence="2 3">
    <name type="scientific">Diaphorina citri</name>
    <name type="common">Asian citrus psyllid</name>
    <dbReference type="NCBI Taxonomy" id="121845"/>
    <lineage>
        <taxon>Eukaryota</taxon>
        <taxon>Metazoa</taxon>
        <taxon>Ecdysozoa</taxon>
        <taxon>Arthropoda</taxon>
        <taxon>Hexapoda</taxon>
        <taxon>Insecta</taxon>
        <taxon>Pterygota</taxon>
        <taxon>Neoptera</taxon>
        <taxon>Paraneoptera</taxon>
        <taxon>Hemiptera</taxon>
        <taxon>Sternorrhyncha</taxon>
        <taxon>Psylloidea</taxon>
        <taxon>Psyllidae</taxon>
        <taxon>Diaphorininae</taxon>
        <taxon>Diaphorina</taxon>
    </lineage>
</organism>
<dbReference type="SUPFAM" id="SSF52980">
    <property type="entry name" value="Restriction endonuclease-like"/>
    <property type="match status" value="1"/>
</dbReference>
<dbReference type="PaxDb" id="121845-A0A3Q0JGH6"/>
<dbReference type="InterPro" id="IPR011335">
    <property type="entry name" value="Restrct_endonuc-II-like"/>
</dbReference>
<sequence>MAEVLSIADPLNYFLRFLTDEVFSMIGKDALKIYNTFEKDQEETVESVLKKFEEYCAPKKNEVVQHFKFFTRHQQEEYKDWVGNQITPYFVPPTKSTLEDLMLHKALHKFKEQNGFEDPELFISFLSSMMTTADCADIAEETVCQAKCKKWHELRFGRITASKIHEAVHCQTLQGSLVEAILGARKFHQTGAMERGIQLEGSVLQEVEKTLRTKIRKCGLHLNSEWPIFGASPDGLNETHAFEVKCPISIKTFENYIKDGAIGTRYLYHISARREVAPASGIRAYPPYTRTCYARTEPVV</sequence>
<proteinExistence type="predicted"/>
<reference evidence="3" key="1">
    <citation type="submission" date="2025-08" db="UniProtKB">
        <authorList>
            <consortium name="RefSeq"/>
        </authorList>
    </citation>
    <scope>IDENTIFICATION</scope>
</reference>
<dbReference type="Gene3D" id="3.90.320.10">
    <property type="match status" value="1"/>
</dbReference>
<protein>
    <submittedName>
        <fullName evidence="3">Uncharacterized protein LOC113472110</fullName>
    </submittedName>
</protein>